<dbReference type="Proteomes" id="UP000321561">
    <property type="component" value="Chromosome"/>
</dbReference>
<protein>
    <submittedName>
        <fullName evidence="1">Uncharacterized protein</fullName>
    </submittedName>
</protein>
<sequence length="54" mass="6214">MFGIYTLKKQKVKKIVLTKNTEYGIINELVYSGNTNILLGGIENDESTSYFRMH</sequence>
<dbReference type="KEGG" id="lhg:JMUB5056_0307"/>
<reference evidence="1 2" key="1">
    <citation type="submission" date="2019-07" db="EMBL/GenBank/DDBJ databases">
        <title>Complete Genome Sequence of Leptotrichia hongkongensis Strain JMUB5056.</title>
        <authorList>
            <person name="Watanabe S."/>
            <person name="Cui L."/>
        </authorList>
    </citation>
    <scope>NUCLEOTIDE SEQUENCE [LARGE SCALE GENOMIC DNA]</scope>
    <source>
        <strain evidence="1 2">JMUB5056</strain>
    </source>
</reference>
<dbReference type="AlphaFoldDB" id="A0A510L557"/>
<proteinExistence type="predicted"/>
<accession>A0A510L557</accession>
<organism evidence="1 2">
    <name type="scientific">Leptotrichia hongkongensis</name>
    <dbReference type="NCBI Taxonomy" id="554406"/>
    <lineage>
        <taxon>Bacteria</taxon>
        <taxon>Fusobacteriati</taxon>
        <taxon>Fusobacteriota</taxon>
        <taxon>Fusobacteriia</taxon>
        <taxon>Fusobacteriales</taxon>
        <taxon>Leptotrichiaceae</taxon>
        <taxon>Leptotrichia</taxon>
    </lineage>
</organism>
<evidence type="ECO:0000313" key="1">
    <source>
        <dbReference type="EMBL" id="BBM58727.1"/>
    </source>
</evidence>
<gene>
    <name evidence="1" type="ORF">JMUB5056_0307</name>
</gene>
<evidence type="ECO:0000313" key="2">
    <source>
        <dbReference type="Proteomes" id="UP000321561"/>
    </source>
</evidence>
<dbReference type="EMBL" id="AP019846">
    <property type="protein sequence ID" value="BBM58727.1"/>
    <property type="molecule type" value="Genomic_DNA"/>
</dbReference>
<name>A0A510L557_9FUSO</name>